<protein>
    <submittedName>
        <fullName evidence="1">Uncharacterized protein</fullName>
    </submittedName>
</protein>
<evidence type="ECO:0000313" key="1">
    <source>
        <dbReference type="EMBL" id="KAF1948788.1"/>
    </source>
</evidence>
<dbReference type="Proteomes" id="UP000800035">
    <property type="component" value="Unassembled WGS sequence"/>
</dbReference>
<accession>A0A6A5T986</accession>
<evidence type="ECO:0000313" key="2">
    <source>
        <dbReference type="Proteomes" id="UP000800035"/>
    </source>
</evidence>
<gene>
    <name evidence="1" type="ORF">CC80DRAFT_298085</name>
</gene>
<organism evidence="1 2">
    <name type="scientific">Byssothecium circinans</name>
    <dbReference type="NCBI Taxonomy" id="147558"/>
    <lineage>
        <taxon>Eukaryota</taxon>
        <taxon>Fungi</taxon>
        <taxon>Dikarya</taxon>
        <taxon>Ascomycota</taxon>
        <taxon>Pezizomycotina</taxon>
        <taxon>Dothideomycetes</taxon>
        <taxon>Pleosporomycetidae</taxon>
        <taxon>Pleosporales</taxon>
        <taxon>Massarineae</taxon>
        <taxon>Massarinaceae</taxon>
        <taxon>Byssothecium</taxon>
    </lineage>
</organism>
<proteinExistence type="predicted"/>
<dbReference type="EMBL" id="ML977049">
    <property type="protein sequence ID" value="KAF1948788.1"/>
    <property type="molecule type" value="Genomic_DNA"/>
</dbReference>
<keyword evidence="2" id="KW-1185">Reference proteome</keyword>
<name>A0A6A5T986_9PLEO</name>
<dbReference type="AlphaFoldDB" id="A0A6A5T986"/>
<reference evidence="1" key="1">
    <citation type="journal article" date="2020" name="Stud. Mycol.">
        <title>101 Dothideomycetes genomes: a test case for predicting lifestyles and emergence of pathogens.</title>
        <authorList>
            <person name="Haridas S."/>
            <person name="Albert R."/>
            <person name="Binder M."/>
            <person name="Bloem J."/>
            <person name="Labutti K."/>
            <person name="Salamov A."/>
            <person name="Andreopoulos B."/>
            <person name="Baker S."/>
            <person name="Barry K."/>
            <person name="Bills G."/>
            <person name="Bluhm B."/>
            <person name="Cannon C."/>
            <person name="Castanera R."/>
            <person name="Culley D."/>
            <person name="Daum C."/>
            <person name="Ezra D."/>
            <person name="Gonzalez J."/>
            <person name="Henrissat B."/>
            <person name="Kuo A."/>
            <person name="Liang C."/>
            <person name="Lipzen A."/>
            <person name="Lutzoni F."/>
            <person name="Magnuson J."/>
            <person name="Mondo S."/>
            <person name="Nolan M."/>
            <person name="Ohm R."/>
            <person name="Pangilinan J."/>
            <person name="Park H.-J."/>
            <person name="Ramirez L."/>
            <person name="Alfaro M."/>
            <person name="Sun H."/>
            <person name="Tritt A."/>
            <person name="Yoshinaga Y."/>
            <person name="Zwiers L.-H."/>
            <person name="Turgeon B."/>
            <person name="Goodwin S."/>
            <person name="Spatafora J."/>
            <person name="Crous P."/>
            <person name="Grigoriev I."/>
        </authorList>
    </citation>
    <scope>NUCLEOTIDE SEQUENCE</scope>
    <source>
        <strain evidence="1">CBS 675.92</strain>
    </source>
</reference>
<sequence length="231" mass="26820">MMDSRLPREVRDMCYEHLMDRVEGSNFKVHLYHDKFPKNMWADKPAVFPWTYHWSKKPFFYEHSDFIGVDFARELVQMYYRKATFTLHERSFSTFDTWMNQDPFGYGLPVCRNLCQLDIYRKFDSPGMTFNCNACAYVVDTKKAMKIAIARKKGIVGGLAPLGFLRRRCAVRVKFGVWAGAIGVFQFLETVEVLIPIIASLKETGCIVKIQAEKNVLKSYGLPDRLGRWVG</sequence>
<dbReference type="OrthoDB" id="3795413at2759"/>